<comment type="function">
    <text evidence="1">Specifically methylates the guanine in position 966 of 16S rRNA in the assembled 30S particle.</text>
</comment>
<dbReference type="InterPro" id="IPR029063">
    <property type="entry name" value="SAM-dependent_MTases_sf"/>
</dbReference>
<feature type="region of interest" description="Disordered" evidence="10">
    <location>
        <begin position="1"/>
        <end position="22"/>
    </location>
</feature>
<evidence type="ECO:0000256" key="6">
    <source>
        <dbReference type="ARBA" id="ARBA00022679"/>
    </source>
</evidence>
<keyword evidence="6 11" id="KW-0808">Transferase</keyword>
<proteinExistence type="inferred from homology"/>
<dbReference type="InterPro" id="IPR002052">
    <property type="entry name" value="DNA_methylase_N6_adenine_CS"/>
</dbReference>
<dbReference type="Gene3D" id="3.40.50.150">
    <property type="entry name" value="Vaccinia Virus protein VP39"/>
    <property type="match status" value="1"/>
</dbReference>
<dbReference type="GO" id="GO:0003676">
    <property type="term" value="F:nucleic acid binding"/>
    <property type="evidence" value="ECO:0007669"/>
    <property type="project" value="InterPro"/>
</dbReference>
<gene>
    <name evidence="11" type="ORF">BECKDK2373B_GA0170837_10515</name>
</gene>
<comment type="similarity">
    <text evidence="2">Belongs to the methyltransferase superfamily. RsmD family.</text>
</comment>
<evidence type="ECO:0000256" key="7">
    <source>
        <dbReference type="ARBA" id="ARBA00031268"/>
    </source>
</evidence>
<evidence type="ECO:0000256" key="3">
    <source>
        <dbReference type="ARBA" id="ARBA00012141"/>
    </source>
</evidence>
<reference evidence="11" key="1">
    <citation type="submission" date="2019-02" db="EMBL/GenBank/DDBJ databases">
        <authorList>
            <person name="Gruber-Vodicka R. H."/>
            <person name="Seah K. B. B."/>
        </authorList>
    </citation>
    <scope>NUCLEOTIDE SEQUENCE</scope>
    <source>
        <strain evidence="11">BECK_DK47</strain>
    </source>
</reference>
<dbReference type="CDD" id="cd02440">
    <property type="entry name" value="AdoMet_MTases"/>
    <property type="match status" value="1"/>
</dbReference>
<protein>
    <recommendedName>
        <fullName evidence="4">Ribosomal RNA small subunit methyltransferase D</fullName>
        <ecNumber evidence="3">2.1.1.171</ecNumber>
    </recommendedName>
    <alternativeName>
        <fullName evidence="7">16S rRNA m2G966 methyltransferase</fullName>
    </alternativeName>
    <alternativeName>
        <fullName evidence="8">rRNA (guanine-N(2)-)-methyltransferase</fullName>
    </alternativeName>
</protein>
<dbReference type="PANTHER" id="PTHR43542:SF1">
    <property type="entry name" value="METHYLTRANSFERASE"/>
    <property type="match status" value="1"/>
</dbReference>
<evidence type="ECO:0000256" key="8">
    <source>
        <dbReference type="ARBA" id="ARBA00033371"/>
    </source>
</evidence>
<organism evidence="11">
    <name type="scientific">Candidatus Kentrum sp. DK</name>
    <dbReference type="NCBI Taxonomy" id="2126562"/>
    <lineage>
        <taxon>Bacteria</taxon>
        <taxon>Pseudomonadati</taxon>
        <taxon>Pseudomonadota</taxon>
        <taxon>Gammaproteobacteria</taxon>
        <taxon>Candidatus Kentrum</taxon>
    </lineage>
</organism>
<evidence type="ECO:0000256" key="4">
    <source>
        <dbReference type="ARBA" id="ARBA00013682"/>
    </source>
</evidence>
<keyword evidence="5 11" id="KW-0489">Methyltransferase</keyword>
<dbReference type="GO" id="GO:0052913">
    <property type="term" value="F:16S rRNA (guanine(966)-N(2))-methyltransferase activity"/>
    <property type="evidence" value="ECO:0007669"/>
    <property type="project" value="UniProtKB-EC"/>
</dbReference>
<dbReference type="SUPFAM" id="SSF53335">
    <property type="entry name" value="S-adenosyl-L-methionine-dependent methyltransferases"/>
    <property type="match status" value="1"/>
</dbReference>
<comment type="catalytic activity">
    <reaction evidence="9">
        <text>guanosine(966) in 16S rRNA + S-adenosyl-L-methionine = N(2)-methylguanosine(966) in 16S rRNA + S-adenosyl-L-homocysteine + H(+)</text>
        <dbReference type="Rhea" id="RHEA:23548"/>
        <dbReference type="Rhea" id="RHEA-COMP:10211"/>
        <dbReference type="Rhea" id="RHEA-COMP:10212"/>
        <dbReference type="ChEBI" id="CHEBI:15378"/>
        <dbReference type="ChEBI" id="CHEBI:57856"/>
        <dbReference type="ChEBI" id="CHEBI:59789"/>
        <dbReference type="ChEBI" id="CHEBI:74269"/>
        <dbReference type="ChEBI" id="CHEBI:74481"/>
        <dbReference type="EC" id="2.1.1.171"/>
    </reaction>
</comment>
<dbReference type="EC" id="2.1.1.171" evidence="3"/>
<evidence type="ECO:0000256" key="5">
    <source>
        <dbReference type="ARBA" id="ARBA00022603"/>
    </source>
</evidence>
<accession>A0A450SN68</accession>
<dbReference type="InterPro" id="IPR004398">
    <property type="entry name" value="RNA_MeTrfase_RsmD"/>
</dbReference>
<evidence type="ECO:0000256" key="10">
    <source>
        <dbReference type="SAM" id="MobiDB-lite"/>
    </source>
</evidence>
<evidence type="ECO:0000256" key="2">
    <source>
        <dbReference type="ARBA" id="ARBA00005269"/>
    </source>
</evidence>
<evidence type="ECO:0000256" key="9">
    <source>
        <dbReference type="ARBA" id="ARBA00048326"/>
    </source>
</evidence>
<dbReference type="AlphaFoldDB" id="A0A450SN68"/>
<sequence length="247" mass="26984">MIPPANVDGQNRRPKSAKGIPPKTGAVRIIAGRWRRHRLRVPAVPGLRPTPDRVRETLFNWLGTGIRGMRCLDLFAGSGALGLEAASRGAAEVVLVERSEAVVRNLVSEIRALTARDPGAKSGDARAVSYPPDAGRDLHFPGPPEITVIRSDALGYLQGTRRRFDVIFLDPPFDSGLLEPICQCLDSGGRLAQDTIIYLEMRRAAPWPVLPTRWEITHDATAGDVRYVLVQPRLNIPIPIGKGCRLG</sequence>
<evidence type="ECO:0000256" key="1">
    <source>
        <dbReference type="ARBA" id="ARBA00002649"/>
    </source>
</evidence>
<dbReference type="PROSITE" id="PS00092">
    <property type="entry name" value="N6_MTASE"/>
    <property type="match status" value="1"/>
</dbReference>
<dbReference type="Pfam" id="PF03602">
    <property type="entry name" value="Cons_hypoth95"/>
    <property type="match status" value="2"/>
</dbReference>
<dbReference type="EMBL" id="CAADEX010000051">
    <property type="protein sequence ID" value="VFJ55209.1"/>
    <property type="molecule type" value="Genomic_DNA"/>
</dbReference>
<dbReference type="PANTHER" id="PTHR43542">
    <property type="entry name" value="METHYLTRANSFERASE"/>
    <property type="match status" value="1"/>
</dbReference>
<name>A0A450SN68_9GAMM</name>
<evidence type="ECO:0000313" key="11">
    <source>
        <dbReference type="EMBL" id="VFJ55209.1"/>
    </source>
</evidence>